<dbReference type="InterPro" id="IPR036736">
    <property type="entry name" value="ACP-like_sf"/>
</dbReference>
<gene>
    <name evidence="4" type="ORF">KGQ19_32915</name>
</gene>
<proteinExistence type="predicted"/>
<sequence length="111" mass="11531">MTELIETTVTADVATATATAAATAVAVQAGPAVLAELAAAVWSDVLAVDPPAADADFFELGGHSLAAVKILSRIEAEYDVELPVILLFEYPVFAEFVEAVREALADLEEVA</sequence>
<dbReference type="InterPro" id="IPR020806">
    <property type="entry name" value="PKS_PP-bd"/>
</dbReference>
<feature type="domain" description="Carrier" evidence="3">
    <location>
        <begin position="29"/>
        <end position="104"/>
    </location>
</feature>
<dbReference type="RefSeq" id="WP_212016544.1">
    <property type="nucleotide sequence ID" value="NZ_JAAFYZ010000150.1"/>
</dbReference>
<dbReference type="SMART" id="SM00823">
    <property type="entry name" value="PKS_PP"/>
    <property type="match status" value="1"/>
</dbReference>
<evidence type="ECO:0000259" key="3">
    <source>
        <dbReference type="PROSITE" id="PS50075"/>
    </source>
</evidence>
<dbReference type="Proteomes" id="UP000730482">
    <property type="component" value="Unassembled WGS sequence"/>
</dbReference>
<evidence type="ECO:0000256" key="2">
    <source>
        <dbReference type="ARBA" id="ARBA00022553"/>
    </source>
</evidence>
<dbReference type="InterPro" id="IPR006162">
    <property type="entry name" value="Ppantetheine_attach_site"/>
</dbReference>
<dbReference type="Gene3D" id="1.10.1200.10">
    <property type="entry name" value="ACP-like"/>
    <property type="match status" value="1"/>
</dbReference>
<dbReference type="PROSITE" id="PS00012">
    <property type="entry name" value="PHOSPHOPANTETHEINE"/>
    <property type="match status" value="1"/>
</dbReference>
<name>A0ABS5L014_9ACTN</name>
<accession>A0ABS5L014</accession>
<evidence type="ECO:0000313" key="4">
    <source>
        <dbReference type="EMBL" id="MBS2551682.1"/>
    </source>
</evidence>
<dbReference type="InterPro" id="IPR009081">
    <property type="entry name" value="PP-bd_ACP"/>
</dbReference>
<keyword evidence="5" id="KW-1185">Reference proteome</keyword>
<dbReference type="PANTHER" id="PTHR45527">
    <property type="entry name" value="NONRIBOSOMAL PEPTIDE SYNTHETASE"/>
    <property type="match status" value="1"/>
</dbReference>
<reference evidence="4 5" key="1">
    <citation type="submission" date="2020-02" db="EMBL/GenBank/DDBJ databases">
        <title>Acidophilic actinobacteria isolated from forest soil.</title>
        <authorList>
            <person name="Golinska P."/>
        </authorList>
    </citation>
    <scope>NUCLEOTIDE SEQUENCE [LARGE SCALE GENOMIC DNA]</scope>
    <source>
        <strain evidence="4 5">NL8</strain>
    </source>
</reference>
<dbReference type="SUPFAM" id="SSF47336">
    <property type="entry name" value="ACP-like"/>
    <property type="match status" value="1"/>
</dbReference>
<protein>
    <recommendedName>
        <fullName evidence="3">Carrier domain-containing protein</fullName>
    </recommendedName>
</protein>
<comment type="caution">
    <text evidence="4">The sequence shown here is derived from an EMBL/GenBank/DDBJ whole genome shotgun (WGS) entry which is preliminary data.</text>
</comment>
<keyword evidence="2" id="KW-0597">Phosphoprotein</keyword>
<evidence type="ECO:0000313" key="5">
    <source>
        <dbReference type="Proteomes" id="UP000730482"/>
    </source>
</evidence>
<keyword evidence="1" id="KW-0596">Phosphopantetheine</keyword>
<dbReference type="Pfam" id="PF00550">
    <property type="entry name" value="PP-binding"/>
    <property type="match status" value="1"/>
</dbReference>
<organism evidence="4 5">
    <name type="scientific">Catenulispora pinistramenti</name>
    <dbReference type="NCBI Taxonomy" id="2705254"/>
    <lineage>
        <taxon>Bacteria</taxon>
        <taxon>Bacillati</taxon>
        <taxon>Actinomycetota</taxon>
        <taxon>Actinomycetes</taxon>
        <taxon>Catenulisporales</taxon>
        <taxon>Catenulisporaceae</taxon>
        <taxon>Catenulispora</taxon>
    </lineage>
</organism>
<dbReference type="EMBL" id="JAAFYZ010000150">
    <property type="protein sequence ID" value="MBS2551682.1"/>
    <property type="molecule type" value="Genomic_DNA"/>
</dbReference>
<evidence type="ECO:0000256" key="1">
    <source>
        <dbReference type="ARBA" id="ARBA00022450"/>
    </source>
</evidence>
<dbReference type="PANTHER" id="PTHR45527:SF1">
    <property type="entry name" value="FATTY ACID SYNTHASE"/>
    <property type="match status" value="1"/>
</dbReference>
<dbReference type="PROSITE" id="PS50075">
    <property type="entry name" value="CARRIER"/>
    <property type="match status" value="1"/>
</dbReference>